<dbReference type="InterPro" id="IPR016024">
    <property type="entry name" value="ARM-type_fold"/>
</dbReference>
<accession>A0A085WWS1</accession>
<dbReference type="PATRIC" id="fig|394096.3.peg.392"/>
<dbReference type="EMBL" id="JMCB01000001">
    <property type="protein sequence ID" value="KFE72134.1"/>
    <property type="molecule type" value="Genomic_DNA"/>
</dbReference>
<dbReference type="CDD" id="cd06561">
    <property type="entry name" value="AlkD_like"/>
    <property type="match status" value="1"/>
</dbReference>
<dbReference type="PANTHER" id="PTHR34070:SF1">
    <property type="entry name" value="DNA ALKYLATION REPAIR PROTEIN"/>
    <property type="match status" value="1"/>
</dbReference>
<sequence>MQELARAANPEKAAFFPRFFKTSPGEYAEGDQFLGVTVPEQRRIAKKHRELPLPEISKLVSSPIHEHRLTGFLVLTEKFRKADEDTRARLFTFCRKHLAGINNWDLVDTVAPKIFGEHLIAHPELRKMLHTFAGDTSLWKRRIAIISTQAFIRRGDFEDTLTLAERLLRDPHDLIHKAVGWMLREVGDRDRARLEEFLERHAAEMPRTMLRYAIEKFSPERRRHFMER</sequence>
<protein>
    <submittedName>
        <fullName evidence="1">Putative DNA alkylation repair enzyme</fullName>
    </submittedName>
</protein>
<name>A0A085WWS1_9BACT</name>
<organism evidence="1 2">
    <name type="scientific">Hyalangium minutum</name>
    <dbReference type="NCBI Taxonomy" id="394096"/>
    <lineage>
        <taxon>Bacteria</taxon>
        <taxon>Pseudomonadati</taxon>
        <taxon>Myxococcota</taxon>
        <taxon>Myxococcia</taxon>
        <taxon>Myxococcales</taxon>
        <taxon>Cystobacterineae</taxon>
        <taxon>Archangiaceae</taxon>
        <taxon>Hyalangium</taxon>
    </lineage>
</organism>
<evidence type="ECO:0000313" key="1">
    <source>
        <dbReference type="EMBL" id="KFE72134.1"/>
    </source>
</evidence>
<dbReference type="Gene3D" id="1.25.10.90">
    <property type="match status" value="1"/>
</dbReference>
<gene>
    <name evidence="1" type="ORF">DB31_0395</name>
</gene>
<reference evidence="1 2" key="1">
    <citation type="submission" date="2014-04" db="EMBL/GenBank/DDBJ databases">
        <title>Genome assembly of Hyalangium minutum DSM 14724.</title>
        <authorList>
            <person name="Sharma G."/>
            <person name="Subramanian S."/>
        </authorList>
    </citation>
    <scope>NUCLEOTIDE SEQUENCE [LARGE SCALE GENOMIC DNA]</scope>
    <source>
        <strain evidence="1 2">DSM 14724</strain>
    </source>
</reference>
<keyword evidence="2" id="KW-1185">Reference proteome</keyword>
<proteinExistence type="predicted"/>
<dbReference type="Proteomes" id="UP000028725">
    <property type="component" value="Unassembled WGS sequence"/>
</dbReference>
<dbReference type="STRING" id="394096.DB31_0395"/>
<dbReference type="AlphaFoldDB" id="A0A085WWS1"/>
<dbReference type="Pfam" id="PF08713">
    <property type="entry name" value="DNA_alkylation"/>
    <property type="match status" value="1"/>
</dbReference>
<dbReference type="PANTHER" id="PTHR34070">
    <property type="entry name" value="ARMADILLO-TYPE FOLD"/>
    <property type="match status" value="1"/>
</dbReference>
<dbReference type="SUPFAM" id="SSF48371">
    <property type="entry name" value="ARM repeat"/>
    <property type="match status" value="1"/>
</dbReference>
<evidence type="ECO:0000313" key="2">
    <source>
        <dbReference type="Proteomes" id="UP000028725"/>
    </source>
</evidence>
<dbReference type="InterPro" id="IPR014825">
    <property type="entry name" value="DNA_alkylation"/>
</dbReference>
<comment type="caution">
    <text evidence="1">The sequence shown here is derived from an EMBL/GenBank/DDBJ whole genome shotgun (WGS) entry which is preliminary data.</text>
</comment>